<reference evidence="1" key="1">
    <citation type="submission" date="2022-08" db="EMBL/GenBank/DDBJ databases">
        <title>Genomic Encyclopedia of Type Strains, Phase III (KMG-III): the genomes of soil and plant-associated and newly described type strains.</title>
        <authorList>
            <person name="Whitman W."/>
        </authorList>
    </citation>
    <scope>NUCLEOTIDE SEQUENCE</scope>
    <source>
        <strain evidence="1">HMT 1</strain>
    </source>
</reference>
<proteinExistence type="predicted"/>
<sequence length="97" mass="10821">MSITTPTPASGIKNTISLPARNWRTSASYRQPPQTGWPIDVVTCWRNLTTISPFYKSLSAAIGPIISSGKQSLPIQFQIISLYYSLQNWVITHEGLR</sequence>
<organism evidence="1 2">
    <name type="scientific">Methylohalomonas lacus</name>
    <dbReference type="NCBI Taxonomy" id="398773"/>
    <lineage>
        <taxon>Bacteria</taxon>
        <taxon>Pseudomonadati</taxon>
        <taxon>Pseudomonadota</taxon>
        <taxon>Gammaproteobacteria</taxon>
        <taxon>Methylohalomonadales</taxon>
        <taxon>Methylohalomonadaceae</taxon>
        <taxon>Methylohalomonas</taxon>
    </lineage>
</organism>
<evidence type="ECO:0000313" key="1">
    <source>
        <dbReference type="EMBL" id="MCS3903065.1"/>
    </source>
</evidence>
<keyword evidence="2" id="KW-1185">Reference proteome</keyword>
<dbReference type="EMBL" id="JANUCT010000006">
    <property type="protein sequence ID" value="MCS3903065.1"/>
    <property type="molecule type" value="Genomic_DNA"/>
</dbReference>
<accession>A0AAE3HJU1</accession>
<dbReference type="Proteomes" id="UP001204445">
    <property type="component" value="Unassembled WGS sequence"/>
</dbReference>
<dbReference type="AlphaFoldDB" id="A0AAE3HJU1"/>
<name>A0AAE3HJU1_9GAMM</name>
<protein>
    <submittedName>
        <fullName evidence="1">Uncharacterized protein</fullName>
    </submittedName>
</protein>
<evidence type="ECO:0000313" key="2">
    <source>
        <dbReference type="Proteomes" id="UP001204445"/>
    </source>
</evidence>
<comment type="caution">
    <text evidence="1">The sequence shown here is derived from an EMBL/GenBank/DDBJ whole genome shotgun (WGS) entry which is preliminary data.</text>
</comment>
<gene>
    <name evidence="1" type="ORF">J2T55_001082</name>
</gene>